<reference evidence="2 3" key="1">
    <citation type="submission" date="2015-04" db="EMBL/GenBank/DDBJ databases">
        <title>The complete genome sequence of the hyperthermophilic, obligate iron-reducing archaeon Geoglobus ahangari strain 234T.</title>
        <authorList>
            <person name="Manzella M.P."/>
            <person name="Holmes D.E."/>
            <person name="Rocheleau J.M."/>
            <person name="Chung A."/>
            <person name="Reguera G."/>
            <person name="Kashefi K."/>
        </authorList>
    </citation>
    <scope>NUCLEOTIDE SEQUENCE [LARGE SCALE GENOMIC DNA]</scope>
    <source>
        <strain evidence="2 3">234</strain>
    </source>
</reference>
<dbReference type="GeneID" id="24803082"/>
<evidence type="ECO:0000313" key="3">
    <source>
        <dbReference type="Proteomes" id="UP000034723"/>
    </source>
</evidence>
<feature type="transmembrane region" description="Helical" evidence="1">
    <location>
        <begin position="35"/>
        <end position="54"/>
    </location>
</feature>
<dbReference type="KEGG" id="gah:GAH_00500"/>
<dbReference type="OrthoDB" id="386648at2157"/>
<feature type="transmembrane region" description="Helical" evidence="1">
    <location>
        <begin position="123"/>
        <end position="144"/>
    </location>
</feature>
<proteinExistence type="predicted"/>
<keyword evidence="1" id="KW-0472">Membrane</keyword>
<dbReference type="STRING" id="113653.GAH_00500"/>
<gene>
    <name evidence="2" type="ORF">GAH_00500</name>
</gene>
<feature type="transmembrane region" description="Helical" evidence="1">
    <location>
        <begin position="97"/>
        <end position="116"/>
    </location>
</feature>
<evidence type="ECO:0000256" key="1">
    <source>
        <dbReference type="SAM" id="Phobius"/>
    </source>
</evidence>
<keyword evidence="3" id="KW-1185">Reference proteome</keyword>
<keyword evidence="1" id="KW-0812">Transmembrane</keyword>
<dbReference type="EMBL" id="CP011267">
    <property type="protein sequence ID" value="AKG92153.1"/>
    <property type="molecule type" value="Genomic_DNA"/>
</dbReference>
<dbReference type="HOGENOM" id="CLU_1529165_0_0_2"/>
<evidence type="ECO:0000313" key="2">
    <source>
        <dbReference type="EMBL" id="AKG92153.1"/>
    </source>
</evidence>
<sequence>MRSKVLVTLFGITLTLVVFLPSEHRLGDVYKLIYFHVPISIVTISTILLFPLFHARFASRVMALSVTTTVYALVHLILSAVFMYAAWSGVIFSEPKFVFSSVLLIFALSHTLLCFVDRKLAKYYSFLSLIVVPYFYMQATLASFQLHPRGVEMPAILYLPYLFSAPMIVLLYVEISERLKAR</sequence>
<keyword evidence="1" id="KW-1133">Transmembrane helix</keyword>
<protein>
    <submittedName>
        <fullName evidence="2">Uncharacterized protein</fullName>
    </submittedName>
</protein>
<name>A0A0F7IG29_9EURY</name>
<dbReference type="RefSeq" id="WP_048094532.1">
    <property type="nucleotide sequence ID" value="NZ_CP011267.1"/>
</dbReference>
<dbReference type="AlphaFoldDB" id="A0A0F7IG29"/>
<feature type="transmembrane region" description="Helical" evidence="1">
    <location>
        <begin position="61"/>
        <end position="85"/>
    </location>
</feature>
<dbReference type="Proteomes" id="UP000034723">
    <property type="component" value="Chromosome"/>
</dbReference>
<accession>A0A0F7IG29</accession>
<organism evidence="2 3">
    <name type="scientific">Geoglobus ahangari</name>
    <dbReference type="NCBI Taxonomy" id="113653"/>
    <lineage>
        <taxon>Archaea</taxon>
        <taxon>Methanobacteriati</taxon>
        <taxon>Methanobacteriota</taxon>
        <taxon>Archaeoglobi</taxon>
        <taxon>Archaeoglobales</taxon>
        <taxon>Archaeoglobaceae</taxon>
        <taxon>Geoglobus</taxon>
    </lineage>
</organism>
<dbReference type="InParanoid" id="A0A0F7IG29"/>
<feature type="transmembrane region" description="Helical" evidence="1">
    <location>
        <begin position="156"/>
        <end position="173"/>
    </location>
</feature>